<feature type="chain" id="PRO_5035816714" evidence="1">
    <location>
        <begin position="19"/>
        <end position="79"/>
    </location>
</feature>
<reference evidence="2 3" key="1">
    <citation type="submission" date="2020-04" db="EMBL/GenBank/DDBJ databases">
        <authorList>
            <person name="Laetsch R D."/>
            <person name="Stevens L."/>
            <person name="Kumar S."/>
            <person name="Blaxter L. M."/>
        </authorList>
    </citation>
    <scope>NUCLEOTIDE SEQUENCE [LARGE SCALE GENOMIC DNA]</scope>
</reference>
<gene>
    <name evidence="2" type="ORF">CBOVIS_LOCUS5008</name>
</gene>
<dbReference type="EMBL" id="CADEPM010000003">
    <property type="protein sequence ID" value="CAB3402385.1"/>
    <property type="molecule type" value="Genomic_DNA"/>
</dbReference>
<proteinExistence type="predicted"/>
<sequence length="79" mass="9383">MLFRIIFLLSALFLVSFALVSDISHRFLHNDNKEYKQLEPIYTAYGLENAGQFLPLYEMTNSHLLKLNDLLRKRHENRT</sequence>
<accession>A0A8S1EQF1</accession>
<dbReference type="AlphaFoldDB" id="A0A8S1EQF1"/>
<name>A0A8S1EQF1_9PELO</name>
<evidence type="ECO:0000313" key="2">
    <source>
        <dbReference type="EMBL" id="CAB3402385.1"/>
    </source>
</evidence>
<keyword evidence="1" id="KW-0732">Signal</keyword>
<protein>
    <submittedName>
        <fullName evidence="2">Uncharacterized protein</fullName>
    </submittedName>
</protein>
<evidence type="ECO:0000313" key="3">
    <source>
        <dbReference type="Proteomes" id="UP000494206"/>
    </source>
</evidence>
<feature type="signal peptide" evidence="1">
    <location>
        <begin position="1"/>
        <end position="18"/>
    </location>
</feature>
<keyword evidence="3" id="KW-1185">Reference proteome</keyword>
<organism evidence="2 3">
    <name type="scientific">Caenorhabditis bovis</name>
    <dbReference type="NCBI Taxonomy" id="2654633"/>
    <lineage>
        <taxon>Eukaryota</taxon>
        <taxon>Metazoa</taxon>
        <taxon>Ecdysozoa</taxon>
        <taxon>Nematoda</taxon>
        <taxon>Chromadorea</taxon>
        <taxon>Rhabditida</taxon>
        <taxon>Rhabditina</taxon>
        <taxon>Rhabditomorpha</taxon>
        <taxon>Rhabditoidea</taxon>
        <taxon>Rhabditidae</taxon>
        <taxon>Peloderinae</taxon>
        <taxon>Caenorhabditis</taxon>
    </lineage>
</organism>
<dbReference type="Proteomes" id="UP000494206">
    <property type="component" value="Unassembled WGS sequence"/>
</dbReference>
<dbReference type="OrthoDB" id="5775649at2759"/>
<comment type="caution">
    <text evidence="2">The sequence shown here is derived from an EMBL/GenBank/DDBJ whole genome shotgun (WGS) entry which is preliminary data.</text>
</comment>
<evidence type="ECO:0000256" key="1">
    <source>
        <dbReference type="SAM" id="SignalP"/>
    </source>
</evidence>